<keyword evidence="1" id="KW-0472">Membrane</keyword>
<dbReference type="NCBIfam" id="TIGR00229">
    <property type="entry name" value="sensory_box"/>
    <property type="match status" value="1"/>
</dbReference>
<reference evidence="3 4" key="1">
    <citation type="submission" date="2017-11" db="EMBL/GenBank/DDBJ databases">
        <title>Evolution of Phototrophy in the Chloroflexi Phylum Driven by Horizontal Gene Transfer.</title>
        <authorList>
            <person name="Ward L.M."/>
            <person name="Hemp J."/>
            <person name="Shih P.M."/>
            <person name="Mcglynn S.E."/>
            <person name="Fischer W."/>
        </authorList>
    </citation>
    <scope>NUCLEOTIDE SEQUENCE [LARGE SCALE GENOMIC DNA]</scope>
    <source>
        <strain evidence="3">JP3_7</strain>
    </source>
</reference>
<dbReference type="AlphaFoldDB" id="A0A2M8Q725"/>
<evidence type="ECO:0000313" key="3">
    <source>
        <dbReference type="EMBL" id="PJF45585.1"/>
    </source>
</evidence>
<dbReference type="SUPFAM" id="SSF55781">
    <property type="entry name" value="GAF domain-like"/>
    <property type="match status" value="1"/>
</dbReference>
<organism evidence="3 4">
    <name type="scientific">Candidatus Thermofonsia Clade 3 bacterium</name>
    <dbReference type="NCBI Taxonomy" id="2364212"/>
    <lineage>
        <taxon>Bacteria</taxon>
        <taxon>Bacillati</taxon>
        <taxon>Chloroflexota</taxon>
        <taxon>Candidatus Thermofontia</taxon>
        <taxon>Candidatus Thermofonsia Clade 3</taxon>
    </lineage>
</organism>
<feature type="transmembrane region" description="Helical" evidence="1">
    <location>
        <begin position="24"/>
        <end position="42"/>
    </location>
</feature>
<dbReference type="Pfam" id="PF13185">
    <property type="entry name" value="GAF_2"/>
    <property type="match status" value="1"/>
</dbReference>
<comment type="caution">
    <text evidence="3">The sequence shown here is derived from an EMBL/GenBank/DDBJ whole genome shotgun (WGS) entry which is preliminary data.</text>
</comment>
<dbReference type="Gene3D" id="3.30.450.20">
    <property type="entry name" value="PAS domain"/>
    <property type="match status" value="1"/>
</dbReference>
<protein>
    <recommendedName>
        <fullName evidence="2">PAS domain-containing protein</fullName>
    </recommendedName>
</protein>
<proteinExistence type="predicted"/>
<dbReference type="InterPro" id="IPR029016">
    <property type="entry name" value="GAF-like_dom_sf"/>
</dbReference>
<dbReference type="Gene3D" id="3.30.450.40">
    <property type="match status" value="1"/>
</dbReference>
<dbReference type="PROSITE" id="PS50112">
    <property type="entry name" value="PAS"/>
    <property type="match status" value="1"/>
</dbReference>
<name>A0A2M8Q725_9CHLR</name>
<evidence type="ECO:0000259" key="2">
    <source>
        <dbReference type="PROSITE" id="PS50112"/>
    </source>
</evidence>
<dbReference type="SUPFAM" id="SSF55785">
    <property type="entry name" value="PYP-like sensor domain (PAS domain)"/>
    <property type="match status" value="1"/>
</dbReference>
<feature type="non-terminal residue" evidence="3">
    <location>
        <position position="126"/>
    </location>
</feature>
<dbReference type="InterPro" id="IPR000014">
    <property type="entry name" value="PAS"/>
</dbReference>
<dbReference type="InterPro" id="IPR035965">
    <property type="entry name" value="PAS-like_dom_sf"/>
</dbReference>
<keyword evidence="1" id="KW-0812">Transmembrane</keyword>
<feature type="domain" description="PAS" evidence="2">
    <location>
        <begin position="79"/>
        <end position="119"/>
    </location>
</feature>
<gene>
    <name evidence="3" type="ORF">CUN48_18135</name>
</gene>
<dbReference type="Pfam" id="PF13188">
    <property type="entry name" value="PAS_8"/>
    <property type="match status" value="1"/>
</dbReference>
<dbReference type="Proteomes" id="UP000230790">
    <property type="component" value="Unassembled WGS sequence"/>
</dbReference>
<keyword evidence="1" id="KW-1133">Transmembrane helix</keyword>
<evidence type="ECO:0000256" key="1">
    <source>
        <dbReference type="SAM" id="Phobius"/>
    </source>
</evidence>
<sequence>MQFSNHVDELHDITYEGIPDHGHYNVPILSGGAVLGVIVLYLPPGYAYNERDVRFLQAFASTLSNIIRRKRTEDLLRESEARFRQIVENASDIIYRMDAEGRMTYVNPVGLRWMGYAEEREVLGKY</sequence>
<dbReference type="InterPro" id="IPR003018">
    <property type="entry name" value="GAF"/>
</dbReference>
<accession>A0A2M8Q725</accession>
<evidence type="ECO:0000313" key="4">
    <source>
        <dbReference type="Proteomes" id="UP000230790"/>
    </source>
</evidence>
<dbReference type="EMBL" id="PGTN01000944">
    <property type="protein sequence ID" value="PJF45585.1"/>
    <property type="molecule type" value="Genomic_DNA"/>
</dbReference>